<dbReference type="PANTHER" id="PTHR21600:SF44">
    <property type="entry name" value="RIBOSOMAL LARGE SUBUNIT PSEUDOURIDINE SYNTHASE D"/>
    <property type="match status" value="1"/>
</dbReference>
<comment type="function">
    <text evidence="7">Responsible for synthesis of pseudouridine from uracil.</text>
</comment>
<dbReference type="InterPro" id="IPR006225">
    <property type="entry name" value="PsdUridine_synth_RluC/D"/>
</dbReference>
<dbReference type="Gene3D" id="3.10.290.10">
    <property type="entry name" value="RNA-binding S4 domain"/>
    <property type="match status" value="1"/>
</dbReference>
<sequence>MDQTTQTLTVTDGMTGRIDKELGHHFPQFSRSQLKRWIDDGTVTVNGQTVKAKYQLQAGDRVVIEPETPVEIDLEPENIPLDIVYEDDDVLVVNKPQGMVVHPAPGHPNHTLVNALMYHAPLSSINGELRPGIVHRIDKDTSGLLMVAKTDRAHRSLTAQLKEKSNLREYVALVHGVIKENEGTIDAPLARSPKDRKKQAVVVGGRHAVTHFRVLKRYQHYTLVACRLETGRTHQIRVHMKYINHPLAGDPLYGPRKTLPGHGQYLHARLLGFEHPVTGEEMVFTAPLPDYFEQMLSYLDRTDA</sequence>
<dbReference type="PANTHER" id="PTHR21600">
    <property type="entry name" value="MITOCHONDRIAL RNA PSEUDOURIDINE SYNTHASE"/>
    <property type="match status" value="1"/>
</dbReference>
<dbReference type="InterPro" id="IPR006145">
    <property type="entry name" value="PsdUridine_synth_RsuA/RluA"/>
</dbReference>
<comment type="similarity">
    <text evidence="2 7">Belongs to the pseudouridine synthase RluA family.</text>
</comment>
<dbReference type="AlphaFoldDB" id="A0A1D7ZUV0"/>
<dbReference type="EMBL" id="CP017151">
    <property type="protein sequence ID" value="AOR73660.1"/>
    <property type="molecule type" value="Genomic_DNA"/>
</dbReference>
<gene>
    <name evidence="10" type="primary">rluD</name>
    <name evidence="10" type="ORF">HCY95_01276</name>
    <name evidence="9" type="ORF">LACFE_CDS0181</name>
</gene>
<dbReference type="InterPro" id="IPR002942">
    <property type="entry name" value="S4_RNA-bd"/>
</dbReference>
<comment type="catalytic activity">
    <reaction evidence="1 7">
        <text>a uridine in RNA = a pseudouridine in RNA</text>
        <dbReference type="Rhea" id="RHEA:48348"/>
        <dbReference type="Rhea" id="RHEA-COMP:12068"/>
        <dbReference type="Rhea" id="RHEA-COMP:12069"/>
        <dbReference type="ChEBI" id="CHEBI:65314"/>
        <dbReference type="ChEBI" id="CHEBI:65315"/>
    </reaction>
</comment>
<dbReference type="Pfam" id="PF01479">
    <property type="entry name" value="S4"/>
    <property type="match status" value="1"/>
</dbReference>
<keyword evidence="3 6" id="KW-0694">RNA-binding</keyword>
<dbReference type="InterPro" id="IPR036986">
    <property type="entry name" value="S4_RNA-bd_sf"/>
</dbReference>
<protein>
    <recommendedName>
        <fullName evidence="7">Pseudouridine synthase</fullName>
        <ecNumber evidence="7">5.4.99.-</ecNumber>
    </recommendedName>
</protein>
<evidence type="ECO:0000313" key="9">
    <source>
        <dbReference type="EMBL" id="AOR73660.1"/>
    </source>
</evidence>
<dbReference type="PROSITE" id="PS01129">
    <property type="entry name" value="PSI_RLU"/>
    <property type="match status" value="1"/>
</dbReference>
<dbReference type="SMART" id="SM00363">
    <property type="entry name" value="S4"/>
    <property type="match status" value="1"/>
</dbReference>
<keyword evidence="4 7" id="KW-0413">Isomerase</keyword>
<dbReference type="CDD" id="cd00165">
    <property type="entry name" value="S4"/>
    <property type="match status" value="1"/>
</dbReference>
<evidence type="ECO:0000256" key="6">
    <source>
        <dbReference type="PROSITE-ProRule" id="PRU00182"/>
    </source>
</evidence>
<dbReference type="Proteomes" id="UP000503169">
    <property type="component" value="Chromosome"/>
</dbReference>
<dbReference type="InterPro" id="IPR006224">
    <property type="entry name" value="PsdUridine_synth_RluA-like_CS"/>
</dbReference>
<dbReference type="CDD" id="cd02869">
    <property type="entry name" value="PseudoU_synth_RluA_like"/>
    <property type="match status" value="1"/>
</dbReference>
<dbReference type="Proteomes" id="UP000094714">
    <property type="component" value="Chromosome"/>
</dbReference>
<name>A0A1D7ZUV0_LIMFE</name>
<dbReference type="InterPro" id="IPR020103">
    <property type="entry name" value="PsdUridine_synth_cat_dom_sf"/>
</dbReference>
<reference evidence="10 12" key="2">
    <citation type="submission" date="2020-04" db="EMBL/GenBank/DDBJ databases">
        <title>Novel strain L. Fermentum HFD1 producer antibacterial peptides.</title>
        <authorList>
            <person name="Ozhegov G.D."/>
            <person name="Pavlova A.S."/>
            <person name="Zhuravleva D.E."/>
            <person name="Gogoleva N.V."/>
            <person name="Shagimardanova E.I."/>
            <person name="Markelova M.I."/>
            <person name="Yarullina D.R."/>
            <person name="Kayumov A.R."/>
        </authorList>
    </citation>
    <scope>NUCLEOTIDE SEQUENCE [LARGE SCALE GENOMIC DNA]</scope>
    <source>
        <strain evidence="10 12">HFD1</strain>
    </source>
</reference>
<dbReference type="PROSITE" id="PS50889">
    <property type="entry name" value="S4"/>
    <property type="match status" value="1"/>
</dbReference>
<evidence type="ECO:0000256" key="3">
    <source>
        <dbReference type="ARBA" id="ARBA00022884"/>
    </source>
</evidence>
<dbReference type="FunFam" id="3.30.2350.10:FF:000006">
    <property type="entry name" value="Pseudouridine synthase"/>
    <property type="match status" value="1"/>
</dbReference>
<dbReference type="EMBL" id="CP050919">
    <property type="protein sequence ID" value="QIX58838.1"/>
    <property type="molecule type" value="Genomic_DNA"/>
</dbReference>
<evidence type="ECO:0000256" key="4">
    <source>
        <dbReference type="ARBA" id="ARBA00023235"/>
    </source>
</evidence>
<dbReference type="PATRIC" id="fig|1613.112.peg.193"/>
<dbReference type="GO" id="GO:0003723">
    <property type="term" value="F:RNA binding"/>
    <property type="evidence" value="ECO:0007669"/>
    <property type="project" value="UniProtKB-KW"/>
</dbReference>
<dbReference type="SUPFAM" id="SSF55120">
    <property type="entry name" value="Pseudouridine synthase"/>
    <property type="match status" value="1"/>
</dbReference>
<proteinExistence type="inferred from homology"/>
<dbReference type="GO" id="GO:0000455">
    <property type="term" value="P:enzyme-directed rRNA pseudouridine synthesis"/>
    <property type="evidence" value="ECO:0007669"/>
    <property type="project" value="TreeGrafter"/>
</dbReference>
<evidence type="ECO:0000313" key="12">
    <source>
        <dbReference type="Proteomes" id="UP000503169"/>
    </source>
</evidence>
<dbReference type="GO" id="GO:0120159">
    <property type="term" value="F:rRNA pseudouridine synthase activity"/>
    <property type="evidence" value="ECO:0007669"/>
    <property type="project" value="UniProtKB-ARBA"/>
</dbReference>
<feature type="domain" description="RNA-binding S4" evidence="8">
    <location>
        <begin position="16"/>
        <end position="80"/>
    </location>
</feature>
<dbReference type="EC" id="5.4.99.-" evidence="7"/>
<evidence type="ECO:0000256" key="5">
    <source>
        <dbReference type="PIRSR" id="PIRSR606225-1"/>
    </source>
</evidence>
<evidence type="ECO:0000313" key="10">
    <source>
        <dbReference type="EMBL" id="QIX58838.1"/>
    </source>
</evidence>
<evidence type="ECO:0000259" key="8">
    <source>
        <dbReference type="SMART" id="SM00363"/>
    </source>
</evidence>
<evidence type="ECO:0000256" key="7">
    <source>
        <dbReference type="RuleBase" id="RU362028"/>
    </source>
</evidence>
<dbReference type="SUPFAM" id="SSF55174">
    <property type="entry name" value="Alpha-L RNA-binding motif"/>
    <property type="match status" value="1"/>
</dbReference>
<reference evidence="9 11" key="1">
    <citation type="submission" date="2016-09" db="EMBL/GenBank/DDBJ databases">
        <title>Genome Sequence of the Lactobacillus fermentum strain NCC2970 (CNCM I-5068).</title>
        <authorList>
            <person name="Barretto C."/>
            <person name="Ngom-Bru C."/>
            <person name="Genevaz A."/>
            <person name="Fournier C."/>
            <person name="Moine D."/>
            <person name="Kassam M."/>
            <person name="Iltis A."/>
            <person name="Sagory-Zalkind P."/>
            <person name="Faucherand G."/>
            <person name="Descombes P."/>
            <person name="Duboux S."/>
        </authorList>
    </citation>
    <scope>NUCLEOTIDE SEQUENCE [LARGE SCALE GENOMIC DNA]</scope>
    <source>
        <strain evidence="9 11">NCC2970</strain>
    </source>
</reference>
<dbReference type="Gene3D" id="3.30.2350.10">
    <property type="entry name" value="Pseudouridine synthase"/>
    <property type="match status" value="1"/>
</dbReference>
<dbReference type="InterPro" id="IPR050188">
    <property type="entry name" value="RluA_PseudoU_synthase"/>
</dbReference>
<evidence type="ECO:0000256" key="1">
    <source>
        <dbReference type="ARBA" id="ARBA00000073"/>
    </source>
</evidence>
<evidence type="ECO:0000313" key="11">
    <source>
        <dbReference type="Proteomes" id="UP000094714"/>
    </source>
</evidence>
<evidence type="ECO:0000256" key="2">
    <source>
        <dbReference type="ARBA" id="ARBA00010876"/>
    </source>
</evidence>
<dbReference type="NCBIfam" id="TIGR00005">
    <property type="entry name" value="rluA_subfam"/>
    <property type="match status" value="1"/>
</dbReference>
<organism evidence="9 11">
    <name type="scientific">Limosilactobacillus fermentum</name>
    <name type="common">Lactobacillus fermentum</name>
    <dbReference type="NCBI Taxonomy" id="1613"/>
    <lineage>
        <taxon>Bacteria</taxon>
        <taxon>Bacillati</taxon>
        <taxon>Bacillota</taxon>
        <taxon>Bacilli</taxon>
        <taxon>Lactobacillales</taxon>
        <taxon>Lactobacillaceae</taxon>
        <taxon>Limosilactobacillus</taxon>
    </lineage>
</organism>
<accession>A0A1D7ZUV0</accession>
<dbReference type="Pfam" id="PF00849">
    <property type="entry name" value="PseudoU_synth_2"/>
    <property type="match status" value="1"/>
</dbReference>
<feature type="active site" evidence="5">
    <location>
        <position position="138"/>
    </location>
</feature>